<proteinExistence type="predicted"/>
<evidence type="ECO:0000256" key="1">
    <source>
        <dbReference type="SAM" id="MobiDB-lite"/>
    </source>
</evidence>
<dbReference type="Proteomes" id="UP000659172">
    <property type="component" value="Unassembled WGS sequence"/>
</dbReference>
<keyword evidence="3" id="KW-1185">Reference proteome</keyword>
<comment type="caution">
    <text evidence="2">The sequence shown here is derived from an EMBL/GenBank/DDBJ whole genome shotgun (WGS) entry which is preliminary data.</text>
</comment>
<reference evidence="2 3" key="1">
    <citation type="submission" date="2020-06" db="EMBL/GenBank/DDBJ databases">
        <title>Rhizobium sp.nov. isolated from the tomato plant.</title>
        <authorList>
            <person name="Thin K.K."/>
            <person name="Zhang X."/>
            <person name="He S."/>
        </authorList>
    </citation>
    <scope>NUCLEOTIDE SEQUENCE [LARGE SCALE GENOMIC DNA]</scope>
    <source>
        <strain evidence="2 3">DBTS2</strain>
    </source>
</reference>
<feature type="compositionally biased region" description="Pro residues" evidence="1">
    <location>
        <begin position="419"/>
        <end position="430"/>
    </location>
</feature>
<dbReference type="InterPro" id="IPR006944">
    <property type="entry name" value="Phage/GTA_portal"/>
</dbReference>
<dbReference type="RefSeq" id="WP_176949951.1">
    <property type="nucleotide sequence ID" value="NZ_JABXYK010000006.1"/>
</dbReference>
<gene>
    <name evidence="2" type="ORF">HV823_11970</name>
</gene>
<name>A0ABX2QE11_9HYPH</name>
<accession>A0ABX2QE11</accession>
<dbReference type="Pfam" id="PF04860">
    <property type="entry name" value="Phage_portal"/>
    <property type="match status" value="1"/>
</dbReference>
<evidence type="ECO:0000313" key="3">
    <source>
        <dbReference type="Proteomes" id="UP000659172"/>
    </source>
</evidence>
<dbReference type="NCBIfam" id="TIGR01537">
    <property type="entry name" value="portal_HK97"/>
    <property type="match status" value="1"/>
</dbReference>
<sequence length="460" mass="50969">MRVPQISRERRVEPMFEKAIAPVTQGRGGWYRIFESFPGAFQRNVEVRFDSVLSNHADFACRTLIASDISKLRIKLVGRDKEGVWTEFSNTAHSPVLRKPNDFQNRIQFMESWVLSKLQHGNTYVLKQRDGSGVVRKLYVLDPRLVTPLVSSDGSVFYQLNADDLTGVKQSVIVPAREIIHDRFNCFYHPLVGLSPIFAGGLAAMQGLAIQNDNARFFQNGANPGGVLTAPGAIEDDTAKRVKDYWDTNFAGENSGKVAVLGDGLKYEAMKAKATDSQMIESLKWTAEVVCSTYHVPPYKIGVGSMPSHNNVQALNVEYYSQCLQVLIESIELCLDEGLEMKEGVGTELDVDNLLRMDSVTQMDVLDKAKSVMTLDERRKRLDLKSVTGGDTIYMQQQDHSLEAIAARDAQLIEQSKNPPAPVAAPVPPPAEDDDASREEAEQRAFAAELALSFQKGIAA</sequence>
<protein>
    <submittedName>
        <fullName evidence="2">Phage portal protein</fullName>
    </submittedName>
</protein>
<dbReference type="InterPro" id="IPR006427">
    <property type="entry name" value="Portal_HK97"/>
</dbReference>
<dbReference type="EMBL" id="JABXYK010000006">
    <property type="protein sequence ID" value="NVP55970.1"/>
    <property type="molecule type" value="Genomic_DNA"/>
</dbReference>
<feature type="region of interest" description="Disordered" evidence="1">
    <location>
        <begin position="417"/>
        <end position="443"/>
    </location>
</feature>
<organism evidence="2 3">
    <name type="scientific">Mycoplana rhizolycopersici</name>
    <dbReference type="NCBI Taxonomy" id="2746702"/>
    <lineage>
        <taxon>Bacteria</taxon>
        <taxon>Pseudomonadati</taxon>
        <taxon>Pseudomonadota</taxon>
        <taxon>Alphaproteobacteria</taxon>
        <taxon>Hyphomicrobiales</taxon>
        <taxon>Rhizobiaceae</taxon>
        <taxon>Mycoplana</taxon>
    </lineage>
</organism>
<evidence type="ECO:0000313" key="2">
    <source>
        <dbReference type="EMBL" id="NVP55970.1"/>
    </source>
</evidence>